<dbReference type="GO" id="GO:0043235">
    <property type="term" value="C:receptor complex"/>
    <property type="evidence" value="ECO:0007669"/>
    <property type="project" value="TreeGrafter"/>
</dbReference>
<evidence type="ECO:0000256" key="4">
    <source>
        <dbReference type="ARBA" id="ARBA00022729"/>
    </source>
</evidence>
<dbReference type="SUPFAM" id="SSF52799">
    <property type="entry name" value="(Phosphotyrosine protein) phosphatases II"/>
    <property type="match status" value="1"/>
</dbReference>
<keyword evidence="8" id="KW-1133">Transmembrane helix</keyword>
<keyword evidence="9" id="KW-0472">Membrane</keyword>
<proteinExistence type="inferred from homology"/>
<dbReference type="InterPro" id="IPR003595">
    <property type="entry name" value="Tyr_Pase_cat"/>
</dbReference>
<evidence type="ECO:0000256" key="6">
    <source>
        <dbReference type="ARBA" id="ARBA00022801"/>
    </source>
</evidence>
<dbReference type="EC" id="3.1.3.48" evidence="2"/>
<dbReference type="InterPro" id="IPR016130">
    <property type="entry name" value="Tyr_Pase_AS"/>
</dbReference>
<evidence type="ECO:0000256" key="14">
    <source>
        <dbReference type="SAM" id="SignalP"/>
    </source>
</evidence>
<dbReference type="FunFam" id="3.90.190.10:FF:000009">
    <property type="entry name" value="Receptor-type tyrosine-protein phosphatase beta"/>
    <property type="match status" value="1"/>
</dbReference>
<dbReference type="InterPro" id="IPR029021">
    <property type="entry name" value="Prot-tyrosine_phosphatase-like"/>
</dbReference>
<dbReference type="PROSITE" id="PS50853">
    <property type="entry name" value="FN3"/>
    <property type="match status" value="10"/>
</dbReference>
<feature type="domain" description="Fibronectin type-III" evidence="17">
    <location>
        <begin position="1224"/>
        <end position="1314"/>
    </location>
</feature>
<comment type="subcellular location">
    <subcellularLocation>
        <location evidence="1">Membrane</location>
        <topology evidence="1">Single-pass type I membrane protein</topology>
    </subcellularLocation>
</comment>
<dbReference type="InterPro" id="IPR050713">
    <property type="entry name" value="RTP_Phos/Ushers"/>
</dbReference>
<dbReference type="Pfam" id="PF00102">
    <property type="entry name" value="Y_phosphatase"/>
    <property type="match status" value="1"/>
</dbReference>
<dbReference type="PANTHER" id="PTHR46957">
    <property type="entry name" value="CYTOKINE RECEPTOR"/>
    <property type="match status" value="1"/>
</dbReference>
<keyword evidence="7" id="KW-0904">Protein phosphatase</keyword>
<dbReference type="Gene3D" id="2.60.40.10">
    <property type="entry name" value="Immunoglobulins"/>
    <property type="match status" value="13"/>
</dbReference>
<dbReference type="InterPro" id="IPR013783">
    <property type="entry name" value="Ig-like_fold"/>
</dbReference>
<evidence type="ECO:0000256" key="10">
    <source>
        <dbReference type="ARBA" id="ARBA00023180"/>
    </source>
</evidence>
<feature type="domain" description="Tyrosine specific protein phosphatases" evidence="16">
    <location>
        <begin position="1849"/>
        <end position="1923"/>
    </location>
</feature>
<comment type="similarity">
    <text evidence="11">Belongs to the protein-tyrosine phosphatase family. Receptor class 3 subfamily.</text>
</comment>
<dbReference type="GO" id="GO:0032502">
    <property type="term" value="P:developmental process"/>
    <property type="evidence" value="ECO:0007669"/>
    <property type="project" value="UniProtKB-ARBA"/>
</dbReference>
<feature type="domain" description="Fibronectin type-III" evidence="17">
    <location>
        <begin position="1315"/>
        <end position="1409"/>
    </location>
</feature>
<dbReference type="SMART" id="SM00060">
    <property type="entry name" value="FN3"/>
    <property type="match status" value="16"/>
</dbReference>
<reference evidence="18" key="1">
    <citation type="submission" date="2016-05" db="EMBL/GenBank/DDBJ databases">
        <authorList>
            <person name="Lavstsen T."/>
            <person name="Jespersen J.S."/>
        </authorList>
    </citation>
    <scope>NUCLEOTIDE SEQUENCE</scope>
    <source>
        <tissue evidence="18">Brain</tissue>
    </source>
</reference>
<evidence type="ECO:0000313" key="18">
    <source>
        <dbReference type="EMBL" id="SBP35009.1"/>
    </source>
</evidence>
<feature type="domain" description="Fibronectin type-III" evidence="17">
    <location>
        <begin position="756"/>
        <end position="846"/>
    </location>
</feature>
<dbReference type="PROSITE" id="PS50056">
    <property type="entry name" value="TYR_PHOSPHATASE_2"/>
    <property type="match status" value="1"/>
</dbReference>
<evidence type="ECO:0000259" key="16">
    <source>
        <dbReference type="PROSITE" id="PS50056"/>
    </source>
</evidence>
<feature type="signal peptide" evidence="14">
    <location>
        <begin position="1"/>
        <end position="21"/>
    </location>
</feature>
<feature type="domain" description="Tyrosine-protein phosphatase" evidence="15">
    <location>
        <begin position="1675"/>
        <end position="1932"/>
    </location>
</feature>
<dbReference type="GO" id="GO:0016020">
    <property type="term" value="C:membrane"/>
    <property type="evidence" value="ECO:0007669"/>
    <property type="project" value="UniProtKB-SubCell"/>
</dbReference>
<keyword evidence="4 14" id="KW-0732">Signal</keyword>
<evidence type="ECO:0000256" key="2">
    <source>
        <dbReference type="ARBA" id="ARBA00013064"/>
    </source>
</evidence>
<feature type="domain" description="Fibronectin type-III" evidence="17">
    <location>
        <begin position="227"/>
        <end position="313"/>
    </location>
</feature>
<dbReference type="Pfam" id="PF18861">
    <property type="entry name" value="PTP_tm"/>
    <property type="match status" value="1"/>
</dbReference>
<dbReference type="SMART" id="SM00404">
    <property type="entry name" value="PTPc_motif"/>
    <property type="match status" value="1"/>
</dbReference>
<dbReference type="CDD" id="cd00063">
    <property type="entry name" value="FN3"/>
    <property type="match status" value="8"/>
</dbReference>
<evidence type="ECO:0000256" key="1">
    <source>
        <dbReference type="ARBA" id="ARBA00004479"/>
    </source>
</evidence>
<feature type="domain" description="Fibronectin type-III" evidence="17">
    <location>
        <begin position="668"/>
        <end position="755"/>
    </location>
</feature>
<dbReference type="InterPro" id="IPR041201">
    <property type="entry name" value="PTPRJ_TM"/>
</dbReference>
<feature type="chain" id="PRO_5008364243" description="protein-tyrosine-phosphatase" evidence="14">
    <location>
        <begin position="22"/>
        <end position="1953"/>
    </location>
</feature>
<protein>
    <recommendedName>
        <fullName evidence="2">protein-tyrosine-phosphatase</fullName>
        <ecNumber evidence="2">3.1.3.48</ecNumber>
    </recommendedName>
</protein>
<dbReference type="EMBL" id="HADX01012777">
    <property type="protein sequence ID" value="SBP35009.1"/>
    <property type="molecule type" value="Transcribed_RNA"/>
</dbReference>
<dbReference type="InterPro" id="IPR000242">
    <property type="entry name" value="PTP_cat"/>
</dbReference>
<evidence type="ECO:0000256" key="8">
    <source>
        <dbReference type="ARBA" id="ARBA00022989"/>
    </source>
</evidence>
<evidence type="ECO:0000256" key="13">
    <source>
        <dbReference type="SAM" id="MobiDB-lite"/>
    </source>
</evidence>
<evidence type="ECO:0000259" key="17">
    <source>
        <dbReference type="PROSITE" id="PS50853"/>
    </source>
</evidence>
<keyword evidence="10" id="KW-0325">Glycoprotein</keyword>
<gene>
    <name evidence="18" type="primary">PTPRB</name>
</gene>
<dbReference type="InterPro" id="IPR003961">
    <property type="entry name" value="FN3_dom"/>
</dbReference>
<comment type="catalytic activity">
    <reaction evidence="12">
        <text>O-phospho-L-tyrosyl-[protein] + H2O = L-tyrosyl-[protein] + phosphate</text>
        <dbReference type="Rhea" id="RHEA:10684"/>
        <dbReference type="Rhea" id="RHEA-COMP:10136"/>
        <dbReference type="Rhea" id="RHEA-COMP:20101"/>
        <dbReference type="ChEBI" id="CHEBI:15377"/>
        <dbReference type="ChEBI" id="CHEBI:43474"/>
        <dbReference type="ChEBI" id="CHEBI:46858"/>
        <dbReference type="ChEBI" id="CHEBI:61978"/>
        <dbReference type="EC" id="3.1.3.48"/>
    </reaction>
</comment>
<dbReference type="PANTHER" id="PTHR46957:SF2">
    <property type="entry name" value="RECEPTOR-TYPE TYROSINE-PROTEIN PHOSPHATASE BETA"/>
    <property type="match status" value="1"/>
</dbReference>
<dbReference type="InterPro" id="IPR000387">
    <property type="entry name" value="Tyr_Pase_dom"/>
</dbReference>
<keyword evidence="5" id="KW-0677">Repeat</keyword>
<feature type="domain" description="Fibronectin type-III" evidence="17">
    <location>
        <begin position="488"/>
        <end position="578"/>
    </location>
</feature>
<feature type="domain" description="Fibronectin type-III" evidence="17">
    <location>
        <begin position="579"/>
        <end position="667"/>
    </location>
</feature>
<evidence type="ECO:0000256" key="9">
    <source>
        <dbReference type="ARBA" id="ARBA00023136"/>
    </source>
</evidence>
<dbReference type="PRINTS" id="PR00700">
    <property type="entry name" value="PRTYPHPHTASE"/>
</dbReference>
<feature type="region of interest" description="Disordered" evidence="13">
    <location>
        <begin position="1295"/>
        <end position="1315"/>
    </location>
</feature>
<dbReference type="Pfam" id="PF00041">
    <property type="entry name" value="fn3"/>
    <property type="match status" value="11"/>
</dbReference>
<evidence type="ECO:0000256" key="3">
    <source>
        <dbReference type="ARBA" id="ARBA00022692"/>
    </source>
</evidence>
<sequence length="1953" mass="213530">MLIRLFCCLCSSSLLLQDVTGAAPYEDSCSISVSEPVLGLDSVSLTLRTPGQNCSFVAFLDTGGDVVECRRRETNETDGRQEQKGWRPSKQLLDGENSSVTEVFTCVLDHLEPGTSYQLQVWSQGDSESANVTVHTKPSAVVGLGVTSRTCTSLGLSWQAGPGRTQRFQLQLKDESGPLRNDLLDSTTTQRTLVGLTPGRRYSITVVTEAGELQSSRTIEAQTAPSAVSNITVSSRSSTSLTLSWRQPEGDVETLLITFSSNRTIIQETTLPRDAVNFSAHQLTPGSAYQVAVTSRSGGMTNQSEITVRTAPTPVSLLSLSPSSFGDLLLTWSPPAGLWENYRLLLFDGSQQIVSTVLDRDAVNVSVPGTSLTPGKQYRAVLRVESGGLVAESGCDGSTAPAPVSDLHIRHSDETSLSAMWSHAHSGSRDSYFLTIYSGNKTVDTREVGPNMRECTFNVLTPGRRYRITVTTRSGKLNTSVSVEGRTVPMALRMLHLSRLGADSLQASWEKPPGDVDEYMLTLLQDSTVVQNHSVPAGSSSLVLAGLTPGALYRLQAATISGELWSKPMGLEARTVPAAVSEVTVSNGGRSDALHVSWRSAEGVVDSYLVHLQDGKRTIHTLVVSSSSPPECSFSSLVAGRIYSVVIVTRSSGLDNTTVVQARTQPATVQNPTAVHSARDDFLKVYWRHAAGDLDRYVVLISYNHTVLQNKSVSAGHNECAFSSLTPGRLYAVTVETWSGSDVSSVSTTGRTLPAAVSNLLLSNAGTADLNATWSPAPGDLDHYEVTLLFNDTRVFPPVVVGSNVRHHLLTSLTPGRLYKVVVSTFSGPYQTAQFTEGRTVPSAVGNLRLVPQPGMTDSVGGLLVSWTPGDGDLDMYNVSLSTTDGVDVDTRPVPKHVSSLDFLDLIPGHAYTLTIQSLSGRLTNTNTAAGRTAPASVTALQADNGRTTHSLSVSWERPLGVYDGYRLQLLDGAGAVLMNRSIAAESRSERLEGLTSGRWYRVKVVTLSGGVPSLFAATAQGQTRPAAVRNLTVSLVNTTSLSFAWRPSEGHVDVYDLSLYSVLETSTNHRAAGSRREHQQPAGELVDLQKVNPAADSCVFSGLRAGSLYRLLVVSWSRNMSSNSSILARTVPSPVSSLQVQSSGRTDKLTVSWQRGEGSCSSFQVVLYDVFGATLGAQTLGTEHQSHTFSDLVPGRLHRAEVTSQSGDLTNSISAFGRTSPEPPTHLSVKQGPTNDTLELSWSGPASGDYNNFSLQWMPVDDLSITHTHLTSCIIRGMFPGRNYNFAVTTVSGDGAKGSPTGRSQPIERSVRTSPSPLKSIHCFPQSSSSLSCSWAPPLADFDSYQVECIRTDSGELTSVLKLVNGVTAVTLDHLEAFRNYSVTVKVSSAGLTSPTTTQTTVTLIDRPPIPPPSIRVGDKSSKVTSSSILFRFNCSWFSDTNGAIRYFAVIVSESDTNELLHPEQRHPLPSYRDYITNSSIRAYQTDYFPSRCPQEADTSFGQVVEVNLGAGGDRLGGVCDRYHDNDLYQRESYGRFCDGPLKAKTSYRLSIRAFTKLLENNREVSQPLFSDTYLSPPLRTHSEPLGGVVEGLSAGMFLIGMMVAVVSLLAYRQRLRKVAVQENPVVRMSMWKEVPASGMYVGVRSNRRVTSPIKAGHFESHLNNLQADSNYLLSEEFEDLKDVGRNQTMDLARQSENRGKNRYNNILPYDSTRVKLTYLEDEPCSDYINASYMPGNNYRREYIATQGPLPETRNDFWKMVLQQKSTIIVMLTQCTERRRVKCDHYWPFTDEPVMYGDISVEMLSQSESPEWIIRKFRLGYADETQDVLHLNYTSWPDHGVPTVNAIESILQFVHIVRQQANRTKDPIIVHCSAGVGRTGTFMALDRLMQHIREHEFVDILSMVSEMRSHRLSMVQTEEQYVFIHQCVLLVWQKKKQQSITSDVIYENASKT</sequence>
<evidence type="ECO:0000256" key="5">
    <source>
        <dbReference type="ARBA" id="ARBA00022737"/>
    </source>
</evidence>
<feature type="domain" description="Fibronectin type-III" evidence="17">
    <location>
        <begin position="137"/>
        <end position="226"/>
    </location>
</feature>
<reference evidence="18" key="2">
    <citation type="submission" date="2016-06" db="EMBL/GenBank/DDBJ databases">
        <title>The genome of a short-lived fish provides insights into sex chromosome evolution and the genetic control of aging.</title>
        <authorList>
            <person name="Reichwald K."/>
            <person name="Felder M."/>
            <person name="Petzold A."/>
            <person name="Koch P."/>
            <person name="Groth M."/>
            <person name="Platzer M."/>
        </authorList>
    </citation>
    <scope>NUCLEOTIDE SEQUENCE</scope>
    <source>
        <tissue evidence="18">Brain</tissue>
    </source>
</reference>
<evidence type="ECO:0000259" key="15">
    <source>
        <dbReference type="PROSITE" id="PS50055"/>
    </source>
</evidence>
<evidence type="ECO:0000256" key="7">
    <source>
        <dbReference type="ARBA" id="ARBA00022912"/>
    </source>
</evidence>
<dbReference type="SMART" id="SM00194">
    <property type="entry name" value="PTPc"/>
    <property type="match status" value="1"/>
</dbReference>
<keyword evidence="18" id="KW-0675">Receptor</keyword>
<organism evidence="18">
    <name type="scientific">Iconisemion striatum</name>
    <dbReference type="NCBI Taxonomy" id="60296"/>
    <lineage>
        <taxon>Eukaryota</taxon>
        <taxon>Metazoa</taxon>
        <taxon>Chordata</taxon>
        <taxon>Craniata</taxon>
        <taxon>Vertebrata</taxon>
        <taxon>Euteleostomi</taxon>
        <taxon>Actinopterygii</taxon>
        <taxon>Neopterygii</taxon>
        <taxon>Teleostei</taxon>
        <taxon>Neoteleostei</taxon>
        <taxon>Acanthomorphata</taxon>
        <taxon>Ovalentaria</taxon>
        <taxon>Atherinomorphae</taxon>
        <taxon>Cyprinodontiformes</taxon>
        <taxon>Nothobranchiidae</taxon>
        <taxon>Iconisemion</taxon>
    </lineage>
</organism>
<dbReference type="GO" id="GO:0004725">
    <property type="term" value="F:protein tyrosine phosphatase activity"/>
    <property type="evidence" value="ECO:0007669"/>
    <property type="project" value="UniProtKB-EC"/>
</dbReference>
<evidence type="ECO:0000256" key="11">
    <source>
        <dbReference type="ARBA" id="ARBA00025789"/>
    </source>
</evidence>
<dbReference type="Gene3D" id="3.90.190.10">
    <property type="entry name" value="Protein tyrosine phosphatase superfamily"/>
    <property type="match status" value="1"/>
</dbReference>
<feature type="domain" description="Fibronectin type-III" evidence="17">
    <location>
        <begin position="1135"/>
        <end position="1223"/>
    </location>
</feature>
<dbReference type="PROSITE" id="PS00383">
    <property type="entry name" value="TYR_PHOSPHATASE_1"/>
    <property type="match status" value="1"/>
</dbReference>
<dbReference type="InterPro" id="IPR036116">
    <property type="entry name" value="FN3_sf"/>
</dbReference>
<keyword evidence="6" id="KW-0378">Hydrolase</keyword>
<feature type="domain" description="Fibronectin type-III" evidence="17">
    <location>
        <begin position="934"/>
        <end position="1027"/>
    </location>
</feature>
<dbReference type="PROSITE" id="PS50055">
    <property type="entry name" value="TYR_PHOSPHATASE_PTP"/>
    <property type="match status" value="1"/>
</dbReference>
<keyword evidence="3" id="KW-0812">Transmembrane</keyword>
<dbReference type="SUPFAM" id="SSF49265">
    <property type="entry name" value="Fibronectin type III"/>
    <property type="match status" value="13"/>
</dbReference>
<accession>A0A1A7YXR5</accession>
<name>A0A1A7YXR5_9TELE</name>
<dbReference type="FunFam" id="2.60.40.10:FF:000369">
    <property type="entry name" value="Protein tyrosine phosphatase, receptor type B"/>
    <property type="match status" value="8"/>
</dbReference>
<evidence type="ECO:0000256" key="12">
    <source>
        <dbReference type="ARBA" id="ARBA00051722"/>
    </source>
</evidence>